<organism evidence="5 6">
    <name type="scientific">Demequina sediminis</name>
    <dbReference type="NCBI Taxonomy" id="1930058"/>
    <lineage>
        <taxon>Bacteria</taxon>
        <taxon>Bacillati</taxon>
        <taxon>Actinomycetota</taxon>
        <taxon>Actinomycetes</taxon>
        <taxon>Micrococcales</taxon>
        <taxon>Demequinaceae</taxon>
        <taxon>Demequina</taxon>
    </lineage>
</organism>
<evidence type="ECO:0000256" key="1">
    <source>
        <dbReference type="ARBA" id="ARBA00023015"/>
    </source>
</evidence>
<evidence type="ECO:0000259" key="4">
    <source>
        <dbReference type="PROSITE" id="PS50995"/>
    </source>
</evidence>
<keyword evidence="3" id="KW-0804">Transcription</keyword>
<reference evidence="5 6" key="1">
    <citation type="submission" date="2024-02" db="EMBL/GenBank/DDBJ databases">
        <title>Lysinimicrobium sediminis NBRC 112286.</title>
        <authorList>
            <person name="Ichikawa N."/>
            <person name="Katano-Makiyama Y."/>
            <person name="Hidaka K."/>
        </authorList>
    </citation>
    <scope>NUCLEOTIDE SEQUENCE [LARGE SCALE GENOMIC DNA]</scope>
    <source>
        <strain evidence="5 6">NBRC 112286</strain>
    </source>
</reference>
<feature type="domain" description="HTH marR-type" evidence="4">
    <location>
        <begin position="38"/>
        <end position="173"/>
    </location>
</feature>
<keyword evidence="2" id="KW-0238">DNA-binding</keyword>
<dbReference type="SMART" id="SM00347">
    <property type="entry name" value="HTH_MARR"/>
    <property type="match status" value="1"/>
</dbReference>
<dbReference type="PANTHER" id="PTHR42756">
    <property type="entry name" value="TRANSCRIPTIONAL REGULATOR, MARR"/>
    <property type="match status" value="1"/>
</dbReference>
<evidence type="ECO:0000313" key="6">
    <source>
        <dbReference type="Proteomes" id="UP001426770"/>
    </source>
</evidence>
<keyword evidence="6" id="KW-1185">Reference proteome</keyword>
<dbReference type="PANTHER" id="PTHR42756:SF1">
    <property type="entry name" value="TRANSCRIPTIONAL REPRESSOR OF EMRAB OPERON"/>
    <property type="match status" value="1"/>
</dbReference>
<keyword evidence="1" id="KW-0805">Transcription regulation</keyword>
<evidence type="ECO:0000313" key="5">
    <source>
        <dbReference type="EMBL" id="GAA5517914.1"/>
    </source>
</evidence>
<evidence type="ECO:0000256" key="3">
    <source>
        <dbReference type="ARBA" id="ARBA00023163"/>
    </source>
</evidence>
<accession>A0ABP9WDK3</accession>
<evidence type="ECO:0000256" key="2">
    <source>
        <dbReference type="ARBA" id="ARBA00023125"/>
    </source>
</evidence>
<dbReference type="PROSITE" id="PS50995">
    <property type="entry name" value="HTH_MARR_2"/>
    <property type="match status" value="1"/>
</dbReference>
<dbReference type="InterPro" id="IPR000835">
    <property type="entry name" value="HTH_MarR-typ"/>
</dbReference>
<dbReference type="InterPro" id="IPR036388">
    <property type="entry name" value="WH-like_DNA-bd_sf"/>
</dbReference>
<dbReference type="Pfam" id="PF12802">
    <property type="entry name" value="MarR_2"/>
    <property type="match status" value="1"/>
</dbReference>
<dbReference type="RefSeq" id="WP_286215972.1">
    <property type="nucleotide sequence ID" value="NZ_AP027736.1"/>
</dbReference>
<name>A0ABP9WDK3_9MICO</name>
<comment type="caution">
    <text evidence="5">The sequence shown here is derived from an EMBL/GenBank/DDBJ whole genome shotgun (WGS) entry which is preliminary data.</text>
</comment>
<dbReference type="SUPFAM" id="SSF46785">
    <property type="entry name" value="Winged helix' DNA-binding domain"/>
    <property type="match status" value="1"/>
</dbReference>
<dbReference type="EMBL" id="BAABRR010000001">
    <property type="protein sequence ID" value="GAA5517914.1"/>
    <property type="molecule type" value="Genomic_DNA"/>
</dbReference>
<sequence>MTEPDTRGSAEDAAAQADAIDRIMGQWALECPDLDVSALEIIGRLSRFAALVQARLDAVFAEYGLQSWEFDVLSALRRAGAPYELTPGELDRALLITSGTTTHRVTRLEARGFVTRRRDDDDRRVVRVRLTDAGVEIQAAAHAAHAANEVRILSGLSDAERSALLDGLRAMGRVLGDRSEGVAAV</sequence>
<dbReference type="Proteomes" id="UP001426770">
    <property type="component" value="Unassembled WGS sequence"/>
</dbReference>
<dbReference type="Gene3D" id="1.10.10.10">
    <property type="entry name" value="Winged helix-like DNA-binding domain superfamily/Winged helix DNA-binding domain"/>
    <property type="match status" value="1"/>
</dbReference>
<proteinExistence type="predicted"/>
<dbReference type="InterPro" id="IPR036390">
    <property type="entry name" value="WH_DNA-bd_sf"/>
</dbReference>
<protein>
    <recommendedName>
        <fullName evidence="4">HTH marR-type domain-containing protein</fullName>
    </recommendedName>
</protein>
<gene>
    <name evidence="5" type="ORF">Lsed01_00331</name>
</gene>
<dbReference type="PRINTS" id="PR00598">
    <property type="entry name" value="HTHMARR"/>
</dbReference>